<dbReference type="Gene3D" id="3.20.20.70">
    <property type="entry name" value="Aldolase class I"/>
    <property type="match status" value="1"/>
</dbReference>
<dbReference type="SUPFAM" id="SSF51395">
    <property type="entry name" value="FMN-linked oxidoreductases"/>
    <property type="match status" value="1"/>
</dbReference>
<comment type="caution">
    <text evidence="7">The sequence shown here is derived from an EMBL/GenBank/DDBJ whole genome shotgun (WGS) entry which is preliminary data.</text>
</comment>
<evidence type="ECO:0000259" key="6">
    <source>
        <dbReference type="PROSITE" id="PS51349"/>
    </source>
</evidence>
<dbReference type="InterPro" id="IPR037396">
    <property type="entry name" value="FMN_HAD"/>
</dbReference>
<keyword evidence="8" id="KW-1185">Reference proteome</keyword>
<dbReference type="Pfam" id="PF01070">
    <property type="entry name" value="FMN_dh"/>
    <property type="match status" value="1"/>
</dbReference>
<dbReference type="InterPro" id="IPR012133">
    <property type="entry name" value="Alpha-hydoxy_acid_DH_FMN"/>
</dbReference>
<feature type="domain" description="FMN hydroxy acid dehydrogenase" evidence="6">
    <location>
        <begin position="18"/>
        <end position="376"/>
    </location>
</feature>
<comment type="cofactor">
    <cofactor evidence="1">
        <name>FMN</name>
        <dbReference type="ChEBI" id="CHEBI:58210"/>
    </cofactor>
</comment>
<dbReference type="PANTHER" id="PTHR10578">
    <property type="entry name" value="S -2-HYDROXY-ACID OXIDASE-RELATED"/>
    <property type="match status" value="1"/>
</dbReference>
<sequence length="376" mass="40295">MGGYLMSAPETPRAPLSAIPADLVSVADYARYAPAFIPHPVMEYIAGGGADELSLKRNRSALDALQILPRALVDCTAGGTHTQVLGERLRHPVLLAPVAFQTLVHPEGELATAEAASVLETGMVASTLSSVSLEAIAARCSAPKWFQLYMQQSRDFTLQLVRRAEAAGYTQLMVTVDAPLHGIRNRAQRAGYVLPPGVEAVNLKDRPPLPSASFEPSQSIVFQGMMSEVPKWDDIAWLQTQTRLPITLKGLLHPADVQRAQDMGLAGAVISNHGGRTLDCVPSPIEMLPQIRQRVGQDFCLLLDGAIERGTDVFKALAMGADAVLLGRPQLYALAVAGKLGVAHLLRILREELEVTMALAGTPTIADITAEALLPR</sequence>
<accession>A0ABP9ZNT5</accession>
<reference evidence="7 8" key="1">
    <citation type="submission" date="2024-04" db="EMBL/GenBank/DDBJ databases">
        <title>Draft genome sequence of Halopseudomonas sabulinigri NBRC 116187.</title>
        <authorList>
            <person name="Miyakawa T."/>
            <person name="Kusuya Y."/>
            <person name="Miura T."/>
        </authorList>
    </citation>
    <scope>NUCLEOTIDE SEQUENCE [LARGE SCALE GENOMIC DNA]</scope>
    <source>
        <strain evidence="7 8">4NH20-0042</strain>
    </source>
</reference>
<protein>
    <submittedName>
        <fullName evidence="7">Alpha-hydroxy acid oxidase</fullName>
    </submittedName>
</protein>
<keyword evidence="4" id="KW-0560">Oxidoreductase</keyword>
<keyword evidence="3" id="KW-0288">FMN</keyword>
<organism evidence="7 8">
    <name type="scientific">Halopseudomonas sabulinigri</name>
    <dbReference type="NCBI Taxonomy" id="472181"/>
    <lineage>
        <taxon>Bacteria</taxon>
        <taxon>Pseudomonadati</taxon>
        <taxon>Pseudomonadota</taxon>
        <taxon>Gammaproteobacteria</taxon>
        <taxon>Pseudomonadales</taxon>
        <taxon>Pseudomonadaceae</taxon>
        <taxon>Halopseudomonas</taxon>
    </lineage>
</organism>
<dbReference type="PIRSF" id="PIRSF000138">
    <property type="entry name" value="Al-hdrx_acd_dh"/>
    <property type="match status" value="1"/>
</dbReference>
<dbReference type="CDD" id="cd02809">
    <property type="entry name" value="alpha_hydroxyacid_oxid_FMN"/>
    <property type="match status" value="1"/>
</dbReference>
<evidence type="ECO:0000256" key="4">
    <source>
        <dbReference type="ARBA" id="ARBA00023002"/>
    </source>
</evidence>
<dbReference type="Proteomes" id="UP001486808">
    <property type="component" value="Unassembled WGS sequence"/>
</dbReference>
<dbReference type="PROSITE" id="PS51349">
    <property type="entry name" value="FMN_HYDROXY_ACID_DH_2"/>
    <property type="match status" value="1"/>
</dbReference>
<proteinExistence type="inferred from homology"/>
<dbReference type="InterPro" id="IPR000262">
    <property type="entry name" value="FMN-dep_DH"/>
</dbReference>
<gene>
    <name evidence="7" type="ORF">NBRC116187_14790</name>
</gene>
<comment type="similarity">
    <text evidence="5">Belongs to the FMN-dependent alpha-hydroxy acid dehydrogenase family.</text>
</comment>
<evidence type="ECO:0000313" key="7">
    <source>
        <dbReference type="EMBL" id="GAA6131119.1"/>
    </source>
</evidence>
<dbReference type="PANTHER" id="PTHR10578:SF107">
    <property type="entry name" value="2-HYDROXYACID OXIDASE 1"/>
    <property type="match status" value="1"/>
</dbReference>
<evidence type="ECO:0000313" key="8">
    <source>
        <dbReference type="Proteomes" id="UP001486808"/>
    </source>
</evidence>
<keyword evidence="2" id="KW-0285">Flavoprotein</keyword>
<dbReference type="InterPro" id="IPR013785">
    <property type="entry name" value="Aldolase_TIM"/>
</dbReference>
<evidence type="ECO:0000256" key="5">
    <source>
        <dbReference type="ARBA" id="ARBA00024042"/>
    </source>
</evidence>
<evidence type="ECO:0000256" key="1">
    <source>
        <dbReference type="ARBA" id="ARBA00001917"/>
    </source>
</evidence>
<name>A0ABP9ZNT5_9GAMM</name>
<evidence type="ECO:0000256" key="3">
    <source>
        <dbReference type="ARBA" id="ARBA00022643"/>
    </source>
</evidence>
<dbReference type="EMBL" id="BAABWD010000001">
    <property type="protein sequence ID" value="GAA6131119.1"/>
    <property type="molecule type" value="Genomic_DNA"/>
</dbReference>
<evidence type="ECO:0000256" key="2">
    <source>
        <dbReference type="ARBA" id="ARBA00022630"/>
    </source>
</evidence>